<keyword evidence="1" id="KW-0449">Lipoprotein</keyword>
<name>A0A348HH29_9GAMM</name>
<dbReference type="STRING" id="1123510.GCA_000620025_00696"/>
<dbReference type="PANTHER" id="PTHR37625:SF4">
    <property type="entry name" value="OUTER MEMBRANE LIPOPROTEIN"/>
    <property type="match status" value="1"/>
</dbReference>
<dbReference type="RefSeq" id="WP_051524105.1">
    <property type="nucleotide sequence ID" value="NZ_AP018933.1"/>
</dbReference>
<proteinExistence type="predicted"/>
<dbReference type="InterPro" id="IPR017734">
    <property type="entry name" value="T6SS_SciN"/>
</dbReference>
<evidence type="ECO:0000313" key="2">
    <source>
        <dbReference type="Proteomes" id="UP000267342"/>
    </source>
</evidence>
<dbReference type="Proteomes" id="UP000267342">
    <property type="component" value="Chromosome"/>
</dbReference>
<dbReference type="AlphaFoldDB" id="A0A348HH29"/>
<organism evidence="1 2">
    <name type="scientific">Zymobacter palmae</name>
    <dbReference type="NCBI Taxonomy" id="33074"/>
    <lineage>
        <taxon>Bacteria</taxon>
        <taxon>Pseudomonadati</taxon>
        <taxon>Pseudomonadota</taxon>
        <taxon>Gammaproteobacteria</taxon>
        <taxon>Oceanospirillales</taxon>
        <taxon>Halomonadaceae</taxon>
        <taxon>Zymobacter group</taxon>
        <taxon>Zymobacter</taxon>
    </lineage>
</organism>
<dbReference type="PROSITE" id="PS51257">
    <property type="entry name" value="PROKAR_LIPOPROTEIN"/>
    <property type="match status" value="1"/>
</dbReference>
<keyword evidence="2" id="KW-1185">Reference proteome</keyword>
<dbReference type="KEGG" id="zpl:ZBT109_2196"/>
<dbReference type="Gene3D" id="2.60.40.4150">
    <property type="entry name" value="Type VI secretion system, lipoprotein SciN"/>
    <property type="match status" value="1"/>
</dbReference>
<gene>
    <name evidence="1" type="ORF">ZBT109_2196</name>
</gene>
<protein>
    <submittedName>
        <fullName evidence="1">Lipoprotein, putative</fullName>
    </submittedName>
</protein>
<dbReference type="NCBIfam" id="TIGR03352">
    <property type="entry name" value="VI_chp_3"/>
    <property type="match status" value="1"/>
</dbReference>
<dbReference type="PANTHER" id="PTHR37625">
    <property type="entry name" value="OUTER MEMBRANE LIPOPROTEIN-RELATED"/>
    <property type="match status" value="1"/>
</dbReference>
<accession>A0A348HH29</accession>
<sequence>MKALQGYKTLLKGLILLSIFGLAGCGVGSRVGDQMDGGLGDMLFSRDKVTTVQLKGDEKLNPDPSGKPLSVVVRIYQLNAVDAFRNADMAALWSDSKGVLGESLLSERTVTVVPKGTAKDSSKLSPDAQFIGVAAFFRNSTGAAWHVAFSAQALRKDGILFSSDGVQLTLKDNRISIERGTDVLAASAAKKR</sequence>
<dbReference type="Pfam" id="PF12790">
    <property type="entry name" value="T6SS-SciN"/>
    <property type="match status" value="1"/>
</dbReference>
<reference evidence="1 2" key="1">
    <citation type="submission" date="2018-09" db="EMBL/GenBank/DDBJ databases">
        <title>Zymobacter palmae IAM14233 (=T109) whole genome analysis.</title>
        <authorList>
            <person name="Yanase H."/>
        </authorList>
    </citation>
    <scope>NUCLEOTIDE SEQUENCE [LARGE SCALE GENOMIC DNA]</scope>
    <source>
        <strain evidence="1 2">IAM14233</strain>
    </source>
</reference>
<dbReference type="InterPro" id="IPR038706">
    <property type="entry name" value="Type_VI_SciN-like_sf"/>
</dbReference>
<evidence type="ECO:0000313" key="1">
    <source>
        <dbReference type="EMBL" id="BBG30931.1"/>
    </source>
</evidence>
<dbReference type="EMBL" id="AP018933">
    <property type="protein sequence ID" value="BBG30931.1"/>
    <property type="molecule type" value="Genomic_DNA"/>
</dbReference>
<dbReference type="OrthoDB" id="7066769at2"/>